<dbReference type="InterPro" id="IPR016040">
    <property type="entry name" value="NAD(P)-bd_dom"/>
</dbReference>
<evidence type="ECO:0000313" key="2">
    <source>
        <dbReference type="EMBL" id="GAA4394848.1"/>
    </source>
</evidence>
<protein>
    <submittedName>
        <fullName evidence="2">SDR family oxidoreductase</fullName>
    </submittedName>
</protein>
<sequence>MTDTDRIVILGGHGKIALLAAPRLTAAGFTVDSVIRKEDQRDDVREAGANPVVLDIETATEEDLAKQFTGAKAVVFSAGAGGGDPQRTHAVDYEAAVRAMKAAQQAGVQRFVIVSYVTAGIDVDRLEEDNSFFPYAKAKHDADAHLRETELDYTILGPGRLTLDPASEQIQVVDSHGEAEGRTLTDEEKVTSRDNVAAVITHVLRDGAGVRETVNFFDGSTPIAEAIR</sequence>
<feature type="domain" description="NAD(P)-binding" evidence="1">
    <location>
        <begin position="11"/>
        <end position="206"/>
    </location>
</feature>
<dbReference type="Pfam" id="PF13460">
    <property type="entry name" value="NAD_binding_10"/>
    <property type="match status" value="1"/>
</dbReference>
<evidence type="ECO:0000313" key="3">
    <source>
        <dbReference type="Proteomes" id="UP001500642"/>
    </source>
</evidence>
<gene>
    <name evidence="2" type="ORF">GCM10023167_24700</name>
</gene>
<accession>A0ABP8JR67</accession>
<dbReference type="EMBL" id="BAABGL010000034">
    <property type="protein sequence ID" value="GAA4394848.1"/>
    <property type="molecule type" value="Genomic_DNA"/>
</dbReference>
<dbReference type="CDD" id="cd05243">
    <property type="entry name" value="SDR_a5"/>
    <property type="match status" value="1"/>
</dbReference>
<comment type="caution">
    <text evidence="2">The sequence shown here is derived from an EMBL/GenBank/DDBJ whole genome shotgun (WGS) entry which is preliminary data.</text>
</comment>
<dbReference type="SUPFAM" id="SSF51735">
    <property type="entry name" value="NAD(P)-binding Rossmann-fold domains"/>
    <property type="match status" value="1"/>
</dbReference>
<keyword evidence="3" id="KW-1185">Reference proteome</keyword>
<organism evidence="2 3">
    <name type="scientific">Brevibacterium pityocampae</name>
    <dbReference type="NCBI Taxonomy" id="506594"/>
    <lineage>
        <taxon>Bacteria</taxon>
        <taxon>Bacillati</taxon>
        <taxon>Actinomycetota</taxon>
        <taxon>Actinomycetes</taxon>
        <taxon>Micrococcales</taxon>
        <taxon>Brevibacteriaceae</taxon>
        <taxon>Brevibacterium</taxon>
    </lineage>
</organism>
<reference evidence="3" key="1">
    <citation type="journal article" date="2019" name="Int. J. Syst. Evol. Microbiol.">
        <title>The Global Catalogue of Microorganisms (GCM) 10K type strain sequencing project: providing services to taxonomists for standard genome sequencing and annotation.</title>
        <authorList>
            <consortium name="The Broad Institute Genomics Platform"/>
            <consortium name="The Broad Institute Genome Sequencing Center for Infectious Disease"/>
            <person name="Wu L."/>
            <person name="Ma J."/>
        </authorList>
    </citation>
    <scope>NUCLEOTIDE SEQUENCE [LARGE SCALE GENOMIC DNA]</scope>
    <source>
        <strain evidence="3">JCM 17808</strain>
    </source>
</reference>
<dbReference type="Gene3D" id="3.40.50.720">
    <property type="entry name" value="NAD(P)-binding Rossmann-like Domain"/>
    <property type="match status" value="1"/>
</dbReference>
<name>A0ABP8JR67_9MICO</name>
<proteinExistence type="predicted"/>
<dbReference type="RefSeq" id="WP_345032512.1">
    <property type="nucleotide sequence ID" value="NZ_BAABGL010000034.1"/>
</dbReference>
<dbReference type="Proteomes" id="UP001500642">
    <property type="component" value="Unassembled WGS sequence"/>
</dbReference>
<dbReference type="PANTHER" id="PTHR15020:SF50">
    <property type="entry name" value="UPF0659 PROTEIN YMR090W"/>
    <property type="match status" value="1"/>
</dbReference>
<dbReference type="InterPro" id="IPR036291">
    <property type="entry name" value="NAD(P)-bd_dom_sf"/>
</dbReference>
<evidence type="ECO:0000259" key="1">
    <source>
        <dbReference type="Pfam" id="PF13460"/>
    </source>
</evidence>
<dbReference type="PANTHER" id="PTHR15020">
    <property type="entry name" value="FLAVIN REDUCTASE-RELATED"/>
    <property type="match status" value="1"/>
</dbReference>